<dbReference type="RefSeq" id="WP_353499665.1">
    <property type="nucleotide sequence ID" value="NZ_CP115921.1"/>
</dbReference>
<feature type="transmembrane region" description="Helical" evidence="7">
    <location>
        <begin position="128"/>
        <end position="149"/>
    </location>
</feature>
<dbReference type="InterPro" id="IPR025902">
    <property type="entry name" value="LssY-like-C_dom"/>
</dbReference>
<dbReference type="Pfam" id="PF14067">
    <property type="entry name" value="LssY_C"/>
    <property type="match status" value="1"/>
</dbReference>
<dbReference type="EMBL" id="CP115921">
    <property type="protein sequence ID" value="XCD18521.1"/>
    <property type="molecule type" value="Genomic_DNA"/>
</dbReference>
<feature type="transmembrane region" description="Helical" evidence="7">
    <location>
        <begin position="95"/>
        <end position="116"/>
    </location>
</feature>
<feature type="domain" description="LssY-like C-terminal" evidence="9">
    <location>
        <begin position="243"/>
        <end position="412"/>
    </location>
</feature>
<evidence type="ECO:0000256" key="7">
    <source>
        <dbReference type="SAM" id="Phobius"/>
    </source>
</evidence>
<evidence type="ECO:0000256" key="2">
    <source>
        <dbReference type="ARBA" id="ARBA00010792"/>
    </source>
</evidence>
<evidence type="ECO:0000256" key="5">
    <source>
        <dbReference type="ARBA" id="ARBA00022989"/>
    </source>
</evidence>
<evidence type="ECO:0000259" key="8">
    <source>
        <dbReference type="Pfam" id="PF09335"/>
    </source>
</evidence>
<keyword evidence="4 7" id="KW-0812">Transmembrane</keyword>
<evidence type="ECO:0000259" key="9">
    <source>
        <dbReference type="Pfam" id="PF14067"/>
    </source>
</evidence>
<dbReference type="GO" id="GO:0005886">
    <property type="term" value="C:plasma membrane"/>
    <property type="evidence" value="ECO:0007669"/>
    <property type="project" value="UniProtKB-SubCell"/>
</dbReference>
<dbReference type="InterPro" id="IPR032816">
    <property type="entry name" value="VTT_dom"/>
</dbReference>
<keyword evidence="6 7" id="KW-0472">Membrane</keyword>
<dbReference type="InterPro" id="IPR032818">
    <property type="entry name" value="DedA-like"/>
</dbReference>
<feature type="transmembrane region" description="Helical" evidence="7">
    <location>
        <begin position="198"/>
        <end position="216"/>
    </location>
</feature>
<accession>A0AAU8BRC6</accession>
<evidence type="ECO:0000256" key="1">
    <source>
        <dbReference type="ARBA" id="ARBA00004651"/>
    </source>
</evidence>
<evidence type="ECO:0000256" key="3">
    <source>
        <dbReference type="ARBA" id="ARBA00022475"/>
    </source>
</evidence>
<dbReference type="AlphaFoldDB" id="A0AAU8BRC6"/>
<evidence type="ECO:0000256" key="4">
    <source>
        <dbReference type="ARBA" id="ARBA00022692"/>
    </source>
</evidence>
<feature type="transmembrane region" description="Helical" evidence="7">
    <location>
        <begin position="6"/>
        <end position="24"/>
    </location>
</feature>
<dbReference type="PANTHER" id="PTHR30353">
    <property type="entry name" value="INNER MEMBRANE PROTEIN DEDA-RELATED"/>
    <property type="match status" value="1"/>
</dbReference>
<name>A0AAU8BRC6_9VIBR</name>
<reference evidence="10" key="1">
    <citation type="submission" date="2023-01" db="EMBL/GenBank/DDBJ databases">
        <title>Vibrio sp. CB1-14 genome sequencing.</title>
        <authorList>
            <person name="Otstavnykh N."/>
            <person name="Isaeva M."/>
            <person name="Meleshko D."/>
        </authorList>
    </citation>
    <scope>NUCLEOTIDE SEQUENCE</scope>
    <source>
        <strain evidence="10">CB1-14</strain>
    </source>
</reference>
<feature type="transmembrane region" description="Helical" evidence="7">
    <location>
        <begin position="36"/>
        <end position="54"/>
    </location>
</feature>
<organism evidence="10">
    <name type="scientific">Vibrio chaetopteri</name>
    <dbReference type="NCBI Taxonomy" id="3016528"/>
    <lineage>
        <taxon>Bacteria</taxon>
        <taxon>Pseudomonadati</taxon>
        <taxon>Pseudomonadota</taxon>
        <taxon>Gammaproteobacteria</taxon>
        <taxon>Vibrionales</taxon>
        <taxon>Vibrionaceae</taxon>
        <taxon>Vibrio</taxon>
    </lineage>
</organism>
<comment type="subcellular location">
    <subcellularLocation>
        <location evidence="1">Cell membrane</location>
        <topology evidence="1">Multi-pass membrane protein</topology>
    </subcellularLocation>
</comment>
<dbReference type="Pfam" id="PF09335">
    <property type="entry name" value="VTT_dom"/>
    <property type="match status" value="1"/>
</dbReference>
<gene>
    <name evidence="10" type="ORF">PG915_17270</name>
</gene>
<sequence length="441" mass="49343">MFETLGLFVGSLLDALIGPNLVVPGEPFMIAAGYQLYSGAYMAVAAVLLGGLIGDQLSFFIGRHYGFNAQKSLLRWQPKIRRPLARCRLLINRNAFWVIAFARLLGPIAWVVPFMAGANHIRWKKFSAYAFVGLVLGVGQFVTWGYLLAAGVDNVPMLNEAATFVSEHKYSLGLSLVSLALLYFGFKKQWRYSWLKASSLFLGGMLALNYSHFFWWSDNEVVPLAHAVPTEVTLSELDYRVYAGQSTVYSAQAVNVVYLGESPKDLMGELGWIENKTFSRSDIELSDYVQLLQQSTPPVSDLLWNGQPQHLAFQLPGTLTHRSHIRWWQAGIDSQTQQTVWVGALSYDDGLTLTPYGGILTLLHSVSPNVDIERDQLKTDVFRLNDRWNAENIPLASVTSKNRQHDYFTDGQVLIVSEHASYVNNLQPTESVGFNSMSYVP</sequence>
<protein>
    <submittedName>
        <fullName evidence="10">LssY C-terminal domain-containing protein</fullName>
    </submittedName>
</protein>
<proteinExistence type="inferred from homology"/>
<keyword evidence="3" id="KW-1003">Cell membrane</keyword>
<comment type="similarity">
    <text evidence="2">Belongs to the DedA family.</text>
</comment>
<dbReference type="KEGG" id="vck:PG915_17270"/>
<evidence type="ECO:0000256" key="6">
    <source>
        <dbReference type="ARBA" id="ARBA00023136"/>
    </source>
</evidence>
<feature type="domain" description="VTT" evidence="8">
    <location>
        <begin position="23"/>
        <end position="146"/>
    </location>
</feature>
<keyword evidence="5 7" id="KW-1133">Transmembrane helix</keyword>
<evidence type="ECO:0000313" key="10">
    <source>
        <dbReference type="EMBL" id="XCD18521.1"/>
    </source>
</evidence>
<dbReference type="PANTHER" id="PTHR30353:SF15">
    <property type="entry name" value="INNER MEMBRANE PROTEIN YABI"/>
    <property type="match status" value="1"/>
</dbReference>